<feature type="transmembrane region" description="Helical" evidence="1">
    <location>
        <begin position="33"/>
        <end position="53"/>
    </location>
</feature>
<keyword evidence="1" id="KW-0812">Transmembrane</keyword>
<feature type="transmembrane region" description="Helical" evidence="1">
    <location>
        <begin position="137"/>
        <end position="161"/>
    </location>
</feature>
<feature type="transmembrane region" description="Helical" evidence="1">
    <location>
        <begin position="65"/>
        <end position="90"/>
    </location>
</feature>
<dbReference type="AlphaFoldDB" id="A0A952FK31"/>
<gene>
    <name evidence="2" type="ORF">JF625_11845</name>
</gene>
<proteinExistence type="predicted"/>
<sequence length="249" mass="26076">MAESVAAMPAPGTSPFRVDDVLDRAFDIFRHRFGAFALLALIVHVPVYLFIAARLAGWVGGGPGFAITVNAFLMLACGSIAHGAMIYGVVLQLRRQPFSVGQSLEIVLGRLFPVIAVSITVSLLTVLGAVALLVPGLIVLCAFYVAVPVCVVEGAGIGASLSRSRRLTAGSRWRILGLAALLVVVGAILGALFSFVTHRMLGPVEIAIAQQLLQVCLSAFSAVVVGVVYHQLRAAKDGVDIETLAGVFD</sequence>
<accession>A0A952FK31</accession>
<reference evidence="2" key="1">
    <citation type="submission" date="2020-06" db="EMBL/GenBank/DDBJ databases">
        <title>Stable isotope informed genome-resolved metagenomics uncovers potential trophic interactions in rhizosphere soil.</title>
        <authorList>
            <person name="Starr E.P."/>
            <person name="Shi S."/>
            <person name="Blazewicz S.J."/>
            <person name="Koch B.J."/>
            <person name="Probst A.J."/>
            <person name="Hungate B.A."/>
            <person name="Pett-Ridge J."/>
            <person name="Firestone M.K."/>
            <person name="Banfield J.F."/>
        </authorList>
    </citation>
    <scope>NUCLEOTIDE SEQUENCE</scope>
    <source>
        <strain evidence="2">YM_69_17</strain>
    </source>
</reference>
<feature type="transmembrane region" description="Helical" evidence="1">
    <location>
        <begin position="208"/>
        <end position="229"/>
    </location>
</feature>
<dbReference type="Proteomes" id="UP000700706">
    <property type="component" value="Unassembled WGS sequence"/>
</dbReference>
<feature type="transmembrane region" description="Helical" evidence="1">
    <location>
        <begin position="173"/>
        <end position="196"/>
    </location>
</feature>
<keyword evidence="1" id="KW-0472">Membrane</keyword>
<evidence type="ECO:0000313" key="3">
    <source>
        <dbReference type="Proteomes" id="UP000700706"/>
    </source>
</evidence>
<comment type="caution">
    <text evidence="2">The sequence shown here is derived from an EMBL/GenBank/DDBJ whole genome shotgun (WGS) entry which is preliminary data.</text>
</comment>
<name>A0A952FK31_9PROT</name>
<evidence type="ECO:0000256" key="1">
    <source>
        <dbReference type="SAM" id="Phobius"/>
    </source>
</evidence>
<dbReference type="EMBL" id="JAEKLZ010000187">
    <property type="protein sequence ID" value="MBW8725831.1"/>
    <property type="molecule type" value="Genomic_DNA"/>
</dbReference>
<keyword evidence="1" id="KW-1133">Transmembrane helix</keyword>
<protein>
    <recommendedName>
        <fullName evidence="4">Glycerophosphoryl diester phosphodiesterase membrane domain-containing protein</fullName>
    </recommendedName>
</protein>
<organism evidence="2 3">
    <name type="scientific">Inquilinus limosus</name>
    <dbReference type="NCBI Taxonomy" id="171674"/>
    <lineage>
        <taxon>Bacteria</taxon>
        <taxon>Pseudomonadati</taxon>
        <taxon>Pseudomonadota</taxon>
        <taxon>Alphaproteobacteria</taxon>
        <taxon>Rhodospirillales</taxon>
        <taxon>Rhodospirillaceae</taxon>
        <taxon>Inquilinus</taxon>
    </lineage>
</organism>
<evidence type="ECO:0008006" key="4">
    <source>
        <dbReference type="Google" id="ProtNLM"/>
    </source>
</evidence>
<feature type="transmembrane region" description="Helical" evidence="1">
    <location>
        <begin position="111"/>
        <end position="131"/>
    </location>
</feature>
<evidence type="ECO:0000313" key="2">
    <source>
        <dbReference type="EMBL" id="MBW8725831.1"/>
    </source>
</evidence>